<dbReference type="PANTHER" id="PTHR28181">
    <property type="entry name" value="UPF0655 PROTEIN YCR015C"/>
    <property type="match status" value="1"/>
</dbReference>
<gene>
    <name evidence="2" type="ORF">BCR35DRAFT_286184</name>
</gene>
<dbReference type="Proteomes" id="UP000193467">
    <property type="component" value="Unassembled WGS sequence"/>
</dbReference>
<dbReference type="InterPro" id="IPR050849">
    <property type="entry name" value="HAD-like_hydrolase_phosphatase"/>
</dbReference>
<dbReference type="InterPro" id="IPR036412">
    <property type="entry name" value="HAD-like_sf"/>
</dbReference>
<evidence type="ECO:0000313" key="3">
    <source>
        <dbReference type="Proteomes" id="UP000193467"/>
    </source>
</evidence>
<dbReference type="Gene3D" id="3.40.50.1000">
    <property type="entry name" value="HAD superfamily/HAD-like"/>
    <property type="match status" value="1"/>
</dbReference>
<dbReference type="EMBL" id="MCGR01000001">
    <property type="protein sequence ID" value="ORY92805.1"/>
    <property type="molecule type" value="Genomic_DNA"/>
</dbReference>
<organism evidence="2 3">
    <name type="scientific">Leucosporidium creatinivorum</name>
    <dbReference type="NCBI Taxonomy" id="106004"/>
    <lineage>
        <taxon>Eukaryota</taxon>
        <taxon>Fungi</taxon>
        <taxon>Dikarya</taxon>
        <taxon>Basidiomycota</taxon>
        <taxon>Pucciniomycotina</taxon>
        <taxon>Microbotryomycetes</taxon>
        <taxon>Leucosporidiales</taxon>
        <taxon>Leucosporidium</taxon>
    </lineage>
</organism>
<dbReference type="NCBIfam" id="TIGR01489">
    <property type="entry name" value="DKMTPPase-SF"/>
    <property type="match status" value="1"/>
</dbReference>
<dbReference type="OrthoDB" id="10014216at2759"/>
<keyword evidence="1" id="KW-0378">Hydrolase</keyword>
<accession>A0A1Y2G4E2</accession>
<dbReference type="InParanoid" id="A0A1Y2G4E2"/>
<comment type="caution">
    <text evidence="2">The sequence shown here is derived from an EMBL/GenBank/DDBJ whole genome shotgun (WGS) entry which is preliminary data.</text>
</comment>
<evidence type="ECO:0000313" key="2">
    <source>
        <dbReference type="EMBL" id="ORY92805.1"/>
    </source>
</evidence>
<sequence>MANPTTSLSESLAHSDAPYIVFSDFDGTITTEDSNDAATDNLGFGLEKRRALNLDILNGVKTFRDAFREMIDSVAANKTFDETKEYLKNKIKLDPGFKVFFEWCKAHNVPVVIISSGMVPIIRAIMENLVGVEDASKIDIVANDVEYKPDGSWTIKFRHPESGFGHDKSRSTGPYRDLPHKPTLFFCGDGVSDLSAARAADLLFVKVIPNHTNDLKVHCDREKIPYLPFEQFLQVKETVADVIEGRNTIEKLLQ</sequence>
<dbReference type="InterPro" id="IPR023214">
    <property type="entry name" value="HAD_sf"/>
</dbReference>
<dbReference type="InterPro" id="IPR006384">
    <property type="entry name" value="HAD_hydro_PyrdxlP_Pase-like"/>
</dbReference>
<dbReference type="Gene3D" id="3.90.1470.20">
    <property type="match status" value="1"/>
</dbReference>
<dbReference type="FunCoup" id="A0A1Y2G4E2">
    <property type="interactions" value="109"/>
</dbReference>
<name>A0A1Y2G4E2_9BASI</name>
<dbReference type="Pfam" id="PF12710">
    <property type="entry name" value="HAD"/>
    <property type="match status" value="1"/>
</dbReference>
<keyword evidence="3" id="KW-1185">Reference proteome</keyword>
<dbReference type="PANTHER" id="PTHR28181:SF2">
    <property type="entry name" value="PHOSPHORIC MONOESTER HYDROLASE"/>
    <property type="match status" value="1"/>
</dbReference>
<proteinExistence type="predicted"/>
<protein>
    <submittedName>
        <fullName evidence="2">HAD-like domain-containing protein</fullName>
    </submittedName>
</protein>
<dbReference type="GO" id="GO:0016791">
    <property type="term" value="F:phosphatase activity"/>
    <property type="evidence" value="ECO:0007669"/>
    <property type="project" value="InterPro"/>
</dbReference>
<dbReference type="NCBIfam" id="TIGR01488">
    <property type="entry name" value="HAD-SF-IB"/>
    <property type="match status" value="1"/>
</dbReference>
<reference evidence="2 3" key="1">
    <citation type="submission" date="2016-07" db="EMBL/GenBank/DDBJ databases">
        <title>Pervasive Adenine N6-methylation of Active Genes in Fungi.</title>
        <authorList>
            <consortium name="DOE Joint Genome Institute"/>
            <person name="Mondo S.J."/>
            <person name="Dannebaum R.O."/>
            <person name="Kuo R.C."/>
            <person name="Labutti K."/>
            <person name="Haridas S."/>
            <person name="Kuo A."/>
            <person name="Salamov A."/>
            <person name="Ahrendt S.R."/>
            <person name="Lipzen A."/>
            <person name="Sullivan W."/>
            <person name="Andreopoulos W.B."/>
            <person name="Clum A."/>
            <person name="Lindquist E."/>
            <person name="Daum C."/>
            <person name="Ramamoorthy G.K."/>
            <person name="Gryganskyi A."/>
            <person name="Culley D."/>
            <person name="Magnuson J.K."/>
            <person name="James T.Y."/>
            <person name="O'Malley M.A."/>
            <person name="Stajich J.E."/>
            <person name="Spatafora J.W."/>
            <person name="Visel A."/>
            <person name="Grigoriev I.V."/>
        </authorList>
    </citation>
    <scope>NUCLEOTIDE SEQUENCE [LARGE SCALE GENOMIC DNA]</scope>
    <source>
        <strain evidence="2 3">62-1032</strain>
    </source>
</reference>
<dbReference type="STRING" id="106004.A0A1Y2G4E2"/>
<dbReference type="SUPFAM" id="SSF56784">
    <property type="entry name" value="HAD-like"/>
    <property type="match status" value="1"/>
</dbReference>
<dbReference type="AlphaFoldDB" id="A0A1Y2G4E2"/>
<evidence type="ECO:0000256" key="1">
    <source>
        <dbReference type="ARBA" id="ARBA00022801"/>
    </source>
</evidence>